<dbReference type="SUPFAM" id="SSF49303">
    <property type="entry name" value="beta-Galactosidase/glucuronidase domain"/>
    <property type="match status" value="1"/>
</dbReference>
<dbReference type="Pfam" id="PF02836">
    <property type="entry name" value="Glyco_hydro_2_C"/>
    <property type="match status" value="1"/>
</dbReference>
<gene>
    <name evidence="9" type="ORF">SAMN05443245_6993</name>
</gene>
<dbReference type="PANTHER" id="PTHR42732:SF1">
    <property type="entry name" value="BETA-MANNOSIDASE"/>
    <property type="match status" value="1"/>
</dbReference>
<dbReference type="InterPro" id="IPR032311">
    <property type="entry name" value="DUF4982"/>
</dbReference>
<dbReference type="AlphaFoldDB" id="A0A1H1JNT2"/>
<dbReference type="Gene3D" id="3.20.20.80">
    <property type="entry name" value="Glycosidases"/>
    <property type="match status" value="1"/>
</dbReference>
<name>A0A1H1JNT2_9BURK</name>
<evidence type="ECO:0000256" key="1">
    <source>
        <dbReference type="ARBA" id="ARBA00007401"/>
    </source>
</evidence>
<dbReference type="Pfam" id="PF00703">
    <property type="entry name" value="Glyco_hydro_2"/>
    <property type="match status" value="1"/>
</dbReference>
<evidence type="ECO:0000259" key="4">
    <source>
        <dbReference type="Pfam" id="PF00703"/>
    </source>
</evidence>
<evidence type="ECO:0000259" key="6">
    <source>
        <dbReference type="Pfam" id="PF02837"/>
    </source>
</evidence>
<dbReference type="SUPFAM" id="SSF49785">
    <property type="entry name" value="Galactose-binding domain-like"/>
    <property type="match status" value="1"/>
</dbReference>
<dbReference type="PRINTS" id="PR00132">
    <property type="entry name" value="GLHYDRLASE2"/>
</dbReference>
<reference evidence="10" key="1">
    <citation type="submission" date="2016-10" db="EMBL/GenBank/DDBJ databases">
        <authorList>
            <person name="Varghese N."/>
        </authorList>
    </citation>
    <scope>NUCLEOTIDE SEQUENCE [LARGE SCALE GENOMIC DNA]</scope>
    <source>
        <strain evidence="10">GAS106B</strain>
    </source>
</reference>
<dbReference type="InterPro" id="IPR051913">
    <property type="entry name" value="GH2_Domain-Containing"/>
</dbReference>
<sequence length="883" mass="94929">MEDKETRLPSYGESLASPDRRRIMKMAAAIAALPLASACGSGGSELQAPSDVTLPDALKSASTRTVSFDANWQFFNGTLDPAAASLASFADQGWRSMNLPHDWSIEDLPGGSDDGQATSQPSHLFVFEQPTLTSSAPTRIGPFDKTASPGDRATGRTIGGEGWYRKHFTFKPTPGQQVELRFDGVYQNSDVWINGQHLGFHPYGYTAFAYDLTPYLVAGDNVIAVRVQNLGLNSRWYAGSGIYRHTHLTTTNAVRIPRFGVGLTTQQLSAGSATVNAQITVQNASTASVSTSVRILFFDASGKQVANASSAAQTIAAGASKDTLLTIAVPSPQIWSPDTPYLYTAVVQVNNAGTVTDQTLETFGIRTVTVSATDGFILNGTPLKLKGGNVHHTNGALGSISLGDEEYWRMSTLKAGGFNAVRCSHNPPSREFVQAAEKVGMILLNEFVDMWDVAKNPDDYHLYFPQYWESDLESWVLASRNSPAVCLWSIANEIYDSTTAQPRGQQLITKLKSLDTSRPVMQGGAQGILSIYNGPSVAPYTDFCDVHYEQSYVAARQAVPNKAWNQSESYASTFYDNWQQVTNNSFVVGDFVWTAWDYMGEAGLNVPALIDKGSDTETSFLGPGFSAFGEQAGGAWAPYPWFAAGCGDFDLIGQPTAQHLYRRAVWNASPIEMAVARPVSGNQQQQAFSFGWFDELESWTWDVPAATSMRVHVYTSADRVDLHLNGQLLQSLTLQATDKCIASFWVPYQAGTLQAIAFKNGTQIGSKTLTTTGASAAIQLSSDTLTLAASPDAVAHVLASVVDAQGRLVPDAVVRVSFAASGGQLAAVGSGNPHNVDSFQRGKRYSYHGKAMAYIRAPQNPGQIVVTASADGLSSASLTLTVA</sequence>
<proteinExistence type="inferred from homology"/>
<feature type="domain" description="Glycoside hydrolase family 2" evidence="8">
    <location>
        <begin position="778"/>
        <end position="879"/>
    </location>
</feature>
<comment type="similarity">
    <text evidence="1">Belongs to the glycosyl hydrolase 2 family.</text>
</comment>
<evidence type="ECO:0000259" key="8">
    <source>
        <dbReference type="Pfam" id="PF18565"/>
    </source>
</evidence>
<evidence type="ECO:0000313" key="10">
    <source>
        <dbReference type="Proteomes" id="UP000183487"/>
    </source>
</evidence>
<dbReference type="SUPFAM" id="SSF51445">
    <property type="entry name" value="(Trans)glycosidases"/>
    <property type="match status" value="1"/>
</dbReference>
<organism evidence="9 10">
    <name type="scientific">Paraburkholderia fungorum</name>
    <dbReference type="NCBI Taxonomy" id="134537"/>
    <lineage>
        <taxon>Bacteria</taxon>
        <taxon>Pseudomonadati</taxon>
        <taxon>Pseudomonadota</taxon>
        <taxon>Betaproteobacteria</taxon>
        <taxon>Burkholderiales</taxon>
        <taxon>Burkholderiaceae</taxon>
        <taxon>Paraburkholderia</taxon>
    </lineage>
</organism>
<dbReference type="InterPro" id="IPR006311">
    <property type="entry name" value="TAT_signal"/>
</dbReference>
<keyword evidence="3" id="KW-0326">Glycosidase</keyword>
<dbReference type="PROSITE" id="PS51318">
    <property type="entry name" value="TAT"/>
    <property type="match status" value="1"/>
</dbReference>
<accession>A0A1H1JNT2</accession>
<evidence type="ECO:0000256" key="3">
    <source>
        <dbReference type="ARBA" id="ARBA00023295"/>
    </source>
</evidence>
<dbReference type="InterPro" id="IPR040605">
    <property type="entry name" value="Glyco_hydro2_dom5"/>
</dbReference>
<dbReference type="GO" id="GO:0004553">
    <property type="term" value="F:hydrolase activity, hydrolyzing O-glycosyl compounds"/>
    <property type="evidence" value="ECO:0007669"/>
    <property type="project" value="InterPro"/>
</dbReference>
<feature type="domain" description="Glycoside hydrolase family 2 catalytic" evidence="5">
    <location>
        <begin position="375"/>
        <end position="523"/>
    </location>
</feature>
<dbReference type="GO" id="GO:0005975">
    <property type="term" value="P:carbohydrate metabolic process"/>
    <property type="evidence" value="ECO:0007669"/>
    <property type="project" value="InterPro"/>
</dbReference>
<feature type="domain" description="DUF4982" evidence="7">
    <location>
        <begin position="708"/>
        <end position="764"/>
    </location>
</feature>
<evidence type="ECO:0000259" key="5">
    <source>
        <dbReference type="Pfam" id="PF02836"/>
    </source>
</evidence>
<feature type="domain" description="Glycosyl hydrolases family 2 sugar binding" evidence="6">
    <location>
        <begin position="152"/>
        <end position="246"/>
    </location>
</feature>
<protein>
    <submittedName>
        <fullName evidence="9">Beta-galactosidase</fullName>
    </submittedName>
</protein>
<dbReference type="InterPro" id="IPR006104">
    <property type="entry name" value="Glyco_hydro_2_N"/>
</dbReference>
<keyword evidence="10" id="KW-1185">Reference proteome</keyword>
<dbReference type="Gene3D" id="2.60.40.10">
    <property type="entry name" value="Immunoglobulins"/>
    <property type="match status" value="3"/>
</dbReference>
<dbReference type="Proteomes" id="UP000183487">
    <property type="component" value="Unassembled WGS sequence"/>
</dbReference>
<dbReference type="InterPro" id="IPR006101">
    <property type="entry name" value="Glyco_hydro_2"/>
</dbReference>
<dbReference type="PANTHER" id="PTHR42732">
    <property type="entry name" value="BETA-GALACTOSIDASE"/>
    <property type="match status" value="1"/>
</dbReference>
<dbReference type="RefSeq" id="WP_074772414.1">
    <property type="nucleotide sequence ID" value="NZ_FNKP01000003.1"/>
</dbReference>
<dbReference type="InterPro" id="IPR006103">
    <property type="entry name" value="Glyco_hydro_2_cat"/>
</dbReference>
<dbReference type="InterPro" id="IPR008979">
    <property type="entry name" value="Galactose-bd-like_sf"/>
</dbReference>
<evidence type="ECO:0000256" key="2">
    <source>
        <dbReference type="ARBA" id="ARBA00022801"/>
    </source>
</evidence>
<dbReference type="InterPro" id="IPR036156">
    <property type="entry name" value="Beta-gal/glucu_dom_sf"/>
</dbReference>
<dbReference type="InterPro" id="IPR017853">
    <property type="entry name" value="GH"/>
</dbReference>
<dbReference type="Pfam" id="PF16355">
    <property type="entry name" value="DUF4982"/>
    <property type="match status" value="1"/>
</dbReference>
<dbReference type="OrthoDB" id="9805202at2"/>
<dbReference type="Pfam" id="PF18565">
    <property type="entry name" value="Glyco_hydro2_C5"/>
    <property type="match status" value="1"/>
</dbReference>
<dbReference type="Gene3D" id="2.60.120.260">
    <property type="entry name" value="Galactose-binding domain-like"/>
    <property type="match status" value="1"/>
</dbReference>
<evidence type="ECO:0000313" key="9">
    <source>
        <dbReference type="EMBL" id="SDR51678.1"/>
    </source>
</evidence>
<dbReference type="EMBL" id="FNKP01000003">
    <property type="protein sequence ID" value="SDR51678.1"/>
    <property type="molecule type" value="Genomic_DNA"/>
</dbReference>
<dbReference type="InterPro" id="IPR013783">
    <property type="entry name" value="Ig-like_fold"/>
</dbReference>
<keyword evidence="2" id="KW-0378">Hydrolase</keyword>
<dbReference type="InterPro" id="IPR006102">
    <property type="entry name" value="Ig-like_GH2"/>
</dbReference>
<evidence type="ECO:0000259" key="7">
    <source>
        <dbReference type="Pfam" id="PF16355"/>
    </source>
</evidence>
<dbReference type="Pfam" id="PF02837">
    <property type="entry name" value="Glyco_hydro_2_N"/>
    <property type="match status" value="1"/>
</dbReference>
<feature type="domain" description="Glycoside hydrolase family 2 immunoglobulin-like beta-sandwich" evidence="4">
    <location>
        <begin position="265"/>
        <end position="366"/>
    </location>
</feature>